<dbReference type="GO" id="GO:0005886">
    <property type="term" value="C:plasma membrane"/>
    <property type="evidence" value="ECO:0007669"/>
    <property type="project" value="TreeGrafter"/>
</dbReference>
<dbReference type="KEGG" id="mri:Mal4_58920"/>
<dbReference type="NCBIfam" id="TIGR00254">
    <property type="entry name" value="GGDEF"/>
    <property type="match status" value="1"/>
</dbReference>
<evidence type="ECO:0000313" key="5">
    <source>
        <dbReference type="EMBL" id="QDU41524.1"/>
    </source>
</evidence>
<comment type="catalytic activity">
    <reaction evidence="2">
        <text>2 GTP = 3',3'-c-di-GMP + 2 diphosphate</text>
        <dbReference type="Rhea" id="RHEA:24898"/>
        <dbReference type="ChEBI" id="CHEBI:33019"/>
        <dbReference type="ChEBI" id="CHEBI:37565"/>
        <dbReference type="ChEBI" id="CHEBI:58805"/>
        <dbReference type="EC" id="2.7.7.65"/>
    </reaction>
</comment>
<dbReference type="InterPro" id="IPR050469">
    <property type="entry name" value="Diguanylate_Cyclase"/>
</dbReference>
<dbReference type="SMART" id="SM00267">
    <property type="entry name" value="GGDEF"/>
    <property type="match status" value="1"/>
</dbReference>
<keyword evidence="5" id="KW-0808">Transferase</keyword>
<dbReference type="PROSITE" id="PS50887">
    <property type="entry name" value="GGDEF"/>
    <property type="match status" value="1"/>
</dbReference>
<dbReference type="Proteomes" id="UP000320496">
    <property type="component" value="Chromosome"/>
</dbReference>
<dbReference type="PANTHER" id="PTHR45138">
    <property type="entry name" value="REGULATORY COMPONENTS OF SENSORY TRANSDUCTION SYSTEM"/>
    <property type="match status" value="1"/>
</dbReference>
<accession>A0A517ZGD4</accession>
<organism evidence="5 6">
    <name type="scientific">Maioricimonas rarisocia</name>
    <dbReference type="NCBI Taxonomy" id="2528026"/>
    <lineage>
        <taxon>Bacteria</taxon>
        <taxon>Pseudomonadati</taxon>
        <taxon>Planctomycetota</taxon>
        <taxon>Planctomycetia</taxon>
        <taxon>Planctomycetales</taxon>
        <taxon>Planctomycetaceae</taxon>
        <taxon>Maioricimonas</taxon>
    </lineage>
</organism>
<dbReference type="GO" id="GO:0052621">
    <property type="term" value="F:diguanylate cyclase activity"/>
    <property type="evidence" value="ECO:0007669"/>
    <property type="project" value="UniProtKB-EC"/>
</dbReference>
<evidence type="ECO:0000256" key="1">
    <source>
        <dbReference type="ARBA" id="ARBA00012528"/>
    </source>
</evidence>
<proteinExistence type="predicted"/>
<dbReference type="GO" id="GO:1902201">
    <property type="term" value="P:negative regulation of bacterial-type flagellum-dependent cell motility"/>
    <property type="evidence" value="ECO:0007669"/>
    <property type="project" value="TreeGrafter"/>
</dbReference>
<evidence type="ECO:0000313" key="6">
    <source>
        <dbReference type="Proteomes" id="UP000320496"/>
    </source>
</evidence>
<gene>
    <name evidence="5" type="primary">dosC_4</name>
    <name evidence="5" type="ORF">Mal4_58920</name>
</gene>
<protein>
    <recommendedName>
        <fullName evidence="1">diguanylate cyclase</fullName>
        <ecNumber evidence="1">2.7.7.65</ecNumber>
    </recommendedName>
</protein>
<name>A0A517ZGD4_9PLAN</name>
<dbReference type="PANTHER" id="PTHR45138:SF9">
    <property type="entry name" value="DIGUANYLATE CYCLASE DGCM-RELATED"/>
    <property type="match status" value="1"/>
</dbReference>
<keyword evidence="5" id="KW-0548">Nucleotidyltransferase</keyword>
<keyword evidence="3" id="KW-1133">Transmembrane helix</keyword>
<dbReference type="AlphaFoldDB" id="A0A517ZGD4"/>
<dbReference type="GO" id="GO:0043709">
    <property type="term" value="P:cell adhesion involved in single-species biofilm formation"/>
    <property type="evidence" value="ECO:0007669"/>
    <property type="project" value="TreeGrafter"/>
</dbReference>
<keyword evidence="3" id="KW-0812">Transmembrane</keyword>
<dbReference type="Pfam" id="PF00990">
    <property type="entry name" value="GGDEF"/>
    <property type="match status" value="1"/>
</dbReference>
<dbReference type="EMBL" id="CP036275">
    <property type="protein sequence ID" value="QDU41524.1"/>
    <property type="molecule type" value="Genomic_DNA"/>
</dbReference>
<keyword evidence="6" id="KW-1185">Reference proteome</keyword>
<dbReference type="InterPro" id="IPR029787">
    <property type="entry name" value="Nucleotide_cyclase"/>
</dbReference>
<reference evidence="5 6" key="1">
    <citation type="submission" date="2019-02" db="EMBL/GenBank/DDBJ databases">
        <title>Deep-cultivation of Planctomycetes and their phenomic and genomic characterization uncovers novel biology.</title>
        <authorList>
            <person name="Wiegand S."/>
            <person name="Jogler M."/>
            <person name="Boedeker C."/>
            <person name="Pinto D."/>
            <person name="Vollmers J."/>
            <person name="Rivas-Marin E."/>
            <person name="Kohn T."/>
            <person name="Peeters S.H."/>
            <person name="Heuer A."/>
            <person name="Rast P."/>
            <person name="Oberbeckmann S."/>
            <person name="Bunk B."/>
            <person name="Jeske O."/>
            <person name="Meyerdierks A."/>
            <person name="Storesund J.E."/>
            <person name="Kallscheuer N."/>
            <person name="Luecker S."/>
            <person name="Lage O.M."/>
            <person name="Pohl T."/>
            <person name="Merkel B.J."/>
            <person name="Hornburger P."/>
            <person name="Mueller R.-W."/>
            <person name="Bruemmer F."/>
            <person name="Labrenz M."/>
            <person name="Spormann A.M."/>
            <person name="Op den Camp H."/>
            <person name="Overmann J."/>
            <person name="Amann R."/>
            <person name="Jetten M.S.M."/>
            <person name="Mascher T."/>
            <person name="Medema M.H."/>
            <person name="Devos D.P."/>
            <person name="Kaster A.-K."/>
            <person name="Ovreas L."/>
            <person name="Rohde M."/>
            <person name="Galperin M.Y."/>
            <person name="Jogler C."/>
        </authorList>
    </citation>
    <scope>NUCLEOTIDE SEQUENCE [LARGE SCALE GENOMIC DNA]</scope>
    <source>
        <strain evidence="5 6">Mal4</strain>
    </source>
</reference>
<feature type="transmembrane region" description="Helical" evidence="3">
    <location>
        <begin position="46"/>
        <end position="65"/>
    </location>
</feature>
<dbReference type="CDD" id="cd01949">
    <property type="entry name" value="GGDEF"/>
    <property type="match status" value="1"/>
</dbReference>
<sequence length="301" mass="32916">MMREPGRASQLGNWAMHLTTSGVIAWMGLALILVSHHPKCVEDLGWLWYYTGIFGLTAGVGLSEAQRRRELGQRALLEECVRDALTDPLTGLGNRRVLHTELERAVTGPSEAYWLLLIDIDNFKDVNDTHGHQAGDQVLRTVSDTLRNCVRSSDVLTRFGGEEFAILARHSSFASVLRHAGQIRHRIAATRCRHCNVVLRVTCSIGFSRAEASLPATALVEQADQALYLAKGAGRNRCAWHDGTGTALVHATARIPDLVAQTCPSITDRPQVSIGDRIDGTARDPFESLQRVECSSTAGVS</sequence>
<dbReference type="EC" id="2.7.7.65" evidence="1"/>
<evidence type="ECO:0000256" key="2">
    <source>
        <dbReference type="ARBA" id="ARBA00034247"/>
    </source>
</evidence>
<dbReference type="InterPro" id="IPR000160">
    <property type="entry name" value="GGDEF_dom"/>
</dbReference>
<dbReference type="Gene3D" id="3.30.70.270">
    <property type="match status" value="1"/>
</dbReference>
<evidence type="ECO:0000256" key="3">
    <source>
        <dbReference type="SAM" id="Phobius"/>
    </source>
</evidence>
<dbReference type="RefSeq" id="WP_197443934.1">
    <property type="nucleotide sequence ID" value="NZ_CP036275.1"/>
</dbReference>
<feature type="domain" description="GGDEF" evidence="4">
    <location>
        <begin position="111"/>
        <end position="243"/>
    </location>
</feature>
<dbReference type="FunFam" id="3.30.70.270:FF:000001">
    <property type="entry name" value="Diguanylate cyclase domain protein"/>
    <property type="match status" value="1"/>
</dbReference>
<evidence type="ECO:0000259" key="4">
    <source>
        <dbReference type="PROSITE" id="PS50887"/>
    </source>
</evidence>
<dbReference type="InterPro" id="IPR043128">
    <property type="entry name" value="Rev_trsase/Diguanyl_cyclase"/>
</dbReference>
<keyword evidence="3" id="KW-0472">Membrane</keyword>
<dbReference type="SUPFAM" id="SSF55073">
    <property type="entry name" value="Nucleotide cyclase"/>
    <property type="match status" value="1"/>
</dbReference>
<feature type="transmembrane region" description="Helical" evidence="3">
    <location>
        <begin position="12"/>
        <end position="34"/>
    </location>
</feature>